<dbReference type="Proteomes" id="UP000239731">
    <property type="component" value="Unassembled WGS sequence"/>
</dbReference>
<organism evidence="1 2">
    <name type="scientific">Pseudomonas fluorescens</name>
    <dbReference type="NCBI Taxonomy" id="294"/>
    <lineage>
        <taxon>Bacteria</taxon>
        <taxon>Pseudomonadati</taxon>
        <taxon>Pseudomonadota</taxon>
        <taxon>Gammaproteobacteria</taxon>
        <taxon>Pseudomonadales</taxon>
        <taxon>Pseudomonadaceae</taxon>
        <taxon>Pseudomonas</taxon>
    </lineage>
</organism>
<proteinExistence type="predicted"/>
<reference evidence="1 2" key="1">
    <citation type="submission" date="2018-03" db="EMBL/GenBank/DDBJ databases">
        <title>Blue discolouration in mozzarella cheese caused by Pseudomonas fluorescens.</title>
        <authorList>
            <person name="Chiesa F."/>
            <person name="Dalmasso A."/>
            <person name="Lomonaco S."/>
        </authorList>
    </citation>
    <scope>NUCLEOTIDE SEQUENCE [LARGE SCALE GENOMIC DNA]</scope>
    <source>
        <strain evidence="1 2">11293</strain>
    </source>
</reference>
<name>A0A2T0I3L7_PSEFL</name>
<dbReference type="EMBL" id="PVUH01000013">
    <property type="protein sequence ID" value="PRW89922.1"/>
    <property type="molecule type" value="Genomic_DNA"/>
</dbReference>
<evidence type="ECO:0000313" key="1">
    <source>
        <dbReference type="EMBL" id="PRW89922.1"/>
    </source>
</evidence>
<accession>A0A2T0I3L7</accession>
<gene>
    <name evidence="1" type="ORF">C7A10_19465</name>
</gene>
<comment type="caution">
    <text evidence="1">The sequence shown here is derived from an EMBL/GenBank/DDBJ whole genome shotgun (WGS) entry which is preliminary data.</text>
</comment>
<evidence type="ECO:0000313" key="2">
    <source>
        <dbReference type="Proteomes" id="UP000239731"/>
    </source>
</evidence>
<sequence>MIAQAEALTMRDDARSWHAKHGGFGDLITEVQPIWQIGDHVESRRSVPAICAYSCISVAETQFDPVRIAHGCRLHRRLIYGVRSPGVGKRFTVRPGS</sequence>
<dbReference type="AlphaFoldDB" id="A0A2T0I3L7"/>
<protein>
    <submittedName>
        <fullName evidence="1">Uncharacterized protein</fullName>
    </submittedName>
</protein>